<evidence type="ECO:0000313" key="2">
    <source>
        <dbReference type="EMBL" id="KAF2820612.1"/>
    </source>
</evidence>
<feature type="domain" description="Heterokaryon incompatibility" evidence="1">
    <location>
        <begin position="240"/>
        <end position="392"/>
    </location>
</feature>
<reference evidence="2" key="1">
    <citation type="journal article" date="2020" name="Stud. Mycol.">
        <title>101 Dothideomycetes genomes: a test case for predicting lifestyles and emergence of pathogens.</title>
        <authorList>
            <person name="Haridas S."/>
            <person name="Albert R."/>
            <person name="Binder M."/>
            <person name="Bloem J."/>
            <person name="Labutti K."/>
            <person name="Salamov A."/>
            <person name="Andreopoulos B."/>
            <person name="Baker S."/>
            <person name="Barry K."/>
            <person name="Bills G."/>
            <person name="Bluhm B."/>
            <person name="Cannon C."/>
            <person name="Castanera R."/>
            <person name="Culley D."/>
            <person name="Daum C."/>
            <person name="Ezra D."/>
            <person name="Gonzalez J."/>
            <person name="Henrissat B."/>
            <person name="Kuo A."/>
            <person name="Liang C."/>
            <person name="Lipzen A."/>
            <person name="Lutzoni F."/>
            <person name="Magnuson J."/>
            <person name="Mondo S."/>
            <person name="Nolan M."/>
            <person name="Ohm R."/>
            <person name="Pangilinan J."/>
            <person name="Park H.-J."/>
            <person name="Ramirez L."/>
            <person name="Alfaro M."/>
            <person name="Sun H."/>
            <person name="Tritt A."/>
            <person name="Yoshinaga Y."/>
            <person name="Zwiers L.-H."/>
            <person name="Turgeon B."/>
            <person name="Goodwin S."/>
            <person name="Spatafora J."/>
            <person name="Crous P."/>
            <person name="Grigoriev I."/>
        </authorList>
    </citation>
    <scope>NUCLEOTIDE SEQUENCE</scope>
    <source>
        <strain evidence="2">CBS 113818</strain>
    </source>
</reference>
<dbReference type="PANTHER" id="PTHR33112">
    <property type="entry name" value="DOMAIN PROTEIN, PUTATIVE-RELATED"/>
    <property type="match status" value="1"/>
</dbReference>
<organism evidence="2 3">
    <name type="scientific">Ophiobolus disseminans</name>
    <dbReference type="NCBI Taxonomy" id="1469910"/>
    <lineage>
        <taxon>Eukaryota</taxon>
        <taxon>Fungi</taxon>
        <taxon>Dikarya</taxon>
        <taxon>Ascomycota</taxon>
        <taxon>Pezizomycotina</taxon>
        <taxon>Dothideomycetes</taxon>
        <taxon>Pleosporomycetidae</taxon>
        <taxon>Pleosporales</taxon>
        <taxon>Pleosporineae</taxon>
        <taxon>Phaeosphaeriaceae</taxon>
        <taxon>Ophiobolus</taxon>
    </lineage>
</organism>
<dbReference type="PANTHER" id="PTHR33112:SF10">
    <property type="entry name" value="TOL"/>
    <property type="match status" value="1"/>
</dbReference>
<keyword evidence="3" id="KW-1185">Reference proteome</keyword>
<dbReference type="AlphaFoldDB" id="A0A6A6ZHJ9"/>
<proteinExistence type="predicted"/>
<evidence type="ECO:0000259" key="1">
    <source>
        <dbReference type="Pfam" id="PF06985"/>
    </source>
</evidence>
<evidence type="ECO:0000313" key="3">
    <source>
        <dbReference type="Proteomes" id="UP000799424"/>
    </source>
</evidence>
<dbReference type="EMBL" id="MU006240">
    <property type="protein sequence ID" value="KAF2820612.1"/>
    <property type="molecule type" value="Genomic_DNA"/>
</dbReference>
<dbReference type="Pfam" id="PF06985">
    <property type="entry name" value="HET"/>
    <property type="match status" value="1"/>
</dbReference>
<accession>A0A6A6ZHJ9</accession>
<name>A0A6A6ZHJ9_9PLEO</name>
<gene>
    <name evidence="2" type="ORF">CC86DRAFT_471188</name>
</gene>
<dbReference type="OrthoDB" id="5347061at2759"/>
<protein>
    <submittedName>
        <fullName evidence="2">HET-domain-containing protein</fullName>
    </submittedName>
</protein>
<dbReference type="Proteomes" id="UP000799424">
    <property type="component" value="Unassembled WGS sequence"/>
</dbReference>
<sequence length="667" mass="74080">MSLCPACSRISVPALTRALDDPPPWIGLGSESNKLRGMVHLDDARHLIASASAGCPFCHLIVDAVLQYNNFVYISSDICDSPIGKSREDPHELDVTYPLAPRPIYLQTNYDPVKPGFPEDGIPGSWHIRGVKVHVPCGEHGVLFGRIRLYAARDSLAGVSCDIIGRPPLSSSDSPEAFDLIQRWMGACLAKHAVCKESLSGAVMDESTPPILPTRVIRVGSSDGEPSPQLLETNGMRGHYTALSHCWGPPSHRPLMTTQSLLADHLNGIAWNDIPQSYQDAISATRRLGFEYIWIDSLCIIQDSHTDWLSESQRMGDVYQRARLTIAASHTPDSSHSCFFTRPPLPPAVTLPHVTADEYTEGVIFASLVSKDYDFISPESGALADRAWATQEWLLSRRMVFYTEGSLVWSCKTVSQRETGASFHSTARNARWKNLVEKYSARQLTQQTDRLVALEGIRSEMAVKRGNDEYCQGLWKNSMPDQLLWCCLSIAERAKCQLALPSWTWASTLPGVRYLDMFGAKNACEHIRFDITSQTLSLLARVRIISRIIPHDHTGSLSFLLVAARPRAPARVPTAMRFCLHDHTSLLGWCVLDEGVVPEGEVYCLRLMASVVKNPRQGVGRMYHAWILMLRCIDAATNMFTRVGVGAIESPDYEWFGNCTSATIRIC</sequence>
<dbReference type="InterPro" id="IPR010730">
    <property type="entry name" value="HET"/>
</dbReference>